<feature type="region of interest" description="Disordered" evidence="1">
    <location>
        <begin position="217"/>
        <end position="249"/>
    </location>
</feature>
<sequence length="398" mass="43817">MLSCTRAALRGRAVAEEACKTALWSVPWQRNRISLSKTLRNDGWKGYGQTWDRSSLSLKGQQPAVSLCFQLSIMGYPEGRWKAPGLRTPCVAPKAVEMPHYHWSGSFRGRSEFLGRWRRKHKTSESSELHLAMQLPRSQQCGAGLQQARSTRALLGSGSRRITHDTLVEAIPIIRTPLPLPQPCGRFHAAFARAVSSEGEEAARGSKVEVSLVTRHRDGKREHAGAERLHPREEDGRGQGARQRCEDTDQQNEACALPLHEGIGVTIFAAHQIEQAPFELKQRVCVLASASLAVPISQMGKEAGEAEMAEWHLSHRESVHQHCKGARPLPPKQATQSCREPSTTSAQPSGEPMPTGFPGHARAQARSLTLPQAARSLVPTPETNLHARGNNTPFVRLI</sequence>
<reference evidence="3" key="1">
    <citation type="journal article" date="2013" name="Nat. Genet.">
        <title>The duck genome and transcriptome provide insight into an avian influenza virus reservoir species.</title>
        <authorList>
            <person name="Huang Y."/>
            <person name="Li Y."/>
            <person name="Burt D.W."/>
            <person name="Chen H."/>
            <person name="Zhang Y."/>
            <person name="Qian W."/>
            <person name="Kim H."/>
            <person name="Gan S."/>
            <person name="Zhao Y."/>
            <person name="Li J."/>
            <person name="Yi K."/>
            <person name="Feng H."/>
            <person name="Zhu P."/>
            <person name="Li B."/>
            <person name="Liu Q."/>
            <person name="Fairley S."/>
            <person name="Magor K.E."/>
            <person name="Du Z."/>
            <person name="Hu X."/>
            <person name="Goodman L."/>
            <person name="Tafer H."/>
            <person name="Vignal A."/>
            <person name="Lee T."/>
            <person name="Kim K.W."/>
            <person name="Sheng Z."/>
            <person name="An Y."/>
            <person name="Searle S."/>
            <person name="Herrero J."/>
            <person name="Groenen M.A."/>
            <person name="Crooijmans R.P."/>
            <person name="Faraut T."/>
            <person name="Cai Q."/>
            <person name="Webster R.G."/>
            <person name="Aldridge J.R."/>
            <person name="Warren W.C."/>
            <person name="Bartschat S."/>
            <person name="Kehr S."/>
            <person name="Marz M."/>
            <person name="Stadler P.F."/>
            <person name="Smith J."/>
            <person name="Kraus R.H."/>
            <person name="Zhao Y."/>
            <person name="Ren L."/>
            <person name="Fei J."/>
            <person name="Morisson M."/>
            <person name="Kaiser P."/>
            <person name="Griffin D.K."/>
            <person name="Rao M."/>
            <person name="Pitel F."/>
            <person name="Wang J."/>
            <person name="Li N."/>
        </authorList>
    </citation>
    <scope>NUCLEOTIDE SEQUENCE [LARGE SCALE GENOMIC DNA]</scope>
</reference>
<dbReference type="AlphaFoldDB" id="R0KNX5"/>
<feature type="region of interest" description="Disordered" evidence="1">
    <location>
        <begin position="323"/>
        <end position="364"/>
    </location>
</feature>
<evidence type="ECO:0000256" key="1">
    <source>
        <dbReference type="SAM" id="MobiDB-lite"/>
    </source>
</evidence>
<name>R0KNX5_ANAPL</name>
<dbReference type="EMBL" id="KB744519">
    <property type="protein sequence ID" value="EOA94908.1"/>
    <property type="molecule type" value="Genomic_DNA"/>
</dbReference>
<accession>R0KNX5</accession>
<evidence type="ECO:0000313" key="2">
    <source>
        <dbReference type="EMBL" id="EOA94908.1"/>
    </source>
</evidence>
<organism evidence="2 3">
    <name type="scientific">Anas platyrhynchos</name>
    <name type="common">Mallard</name>
    <name type="synonym">Anas boschas</name>
    <dbReference type="NCBI Taxonomy" id="8839"/>
    <lineage>
        <taxon>Eukaryota</taxon>
        <taxon>Metazoa</taxon>
        <taxon>Chordata</taxon>
        <taxon>Craniata</taxon>
        <taxon>Vertebrata</taxon>
        <taxon>Euteleostomi</taxon>
        <taxon>Archelosauria</taxon>
        <taxon>Archosauria</taxon>
        <taxon>Dinosauria</taxon>
        <taxon>Saurischia</taxon>
        <taxon>Theropoda</taxon>
        <taxon>Coelurosauria</taxon>
        <taxon>Aves</taxon>
        <taxon>Neognathae</taxon>
        <taxon>Galloanserae</taxon>
        <taxon>Anseriformes</taxon>
        <taxon>Anatidae</taxon>
        <taxon>Anatinae</taxon>
        <taxon>Anas</taxon>
    </lineage>
</organism>
<feature type="compositionally biased region" description="Basic and acidic residues" evidence="1">
    <location>
        <begin position="217"/>
        <end position="247"/>
    </location>
</feature>
<feature type="region of interest" description="Disordered" evidence="1">
    <location>
        <begin position="376"/>
        <end position="398"/>
    </location>
</feature>
<feature type="compositionally biased region" description="Polar residues" evidence="1">
    <location>
        <begin position="389"/>
        <end position="398"/>
    </location>
</feature>
<protein>
    <submittedName>
        <fullName evidence="2">Uncharacterized protein</fullName>
    </submittedName>
</protein>
<gene>
    <name evidence="2" type="ORF">Anapl_16524</name>
</gene>
<feature type="compositionally biased region" description="Polar residues" evidence="1">
    <location>
        <begin position="333"/>
        <end position="348"/>
    </location>
</feature>
<dbReference type="Proteomes" id="UP000296049">
    <property type="component" value="Unassembled WGS sequence"/>
</dbReference>
<proteinExistence type="predicted"/>
<evidence type="ECO:0000313" key="3">
    <source>
        <dbReference type="Proteomes" id="UP000296049"/>
    </source>
</evidence>
<keyword evidence="3" id="KW-1185">Reference proteome</keyword>